<sequence length="138" mass="14804">MQSLTAKFVFLAYVASVTLAQGMHGLTGCPHGHGPHLHTHAHCDHDHGHAHAHDQEHSHAAVVPSTRTVVWGEVELRGDSHAWHDCAICHFLQQNLTCASAVHADVAQQVASLRQPTLPASPQLAIFSPVSPRAPPVV</sequence>
<protein>
    <recommendedName>
        <fullName evidence="4">Cobalt transporter</fullName>
    </recommendedName>
</protein>
<dbReference type="Proteomes" id="UP000237819">
    <property type="component" value="Unassembled WGS sequence"/>
</dbReference>
<evidence type="ECO:0008006" key="4">
    <source>
        <dbReference type="Google" id="ProtNLM"/>
    </source>
</evidence>
<comment type="caution">
    <text evidence="2">The sequence shown here is derived from an EMBL/GenBank/DDBJ whole genome shotgun (WGS) entry which is preliminary data.</text>
</comment>
<dbReference type="RefSeq" id="WP_105333962.1">
    <property type="nucleotide sequence ID" value="NZ_PUHZ01000004.1"/>
</dbReference>
<accession>A0A2S8GTG1</accession>
<gene>
    <name evidence="2" type="ORF">C5Y93_03335</name>
</gene>
<dbReference type="AlphaFoldDB" id="A0A2S8GTG1"/>
<dbReference type="PROSITE" id="PS51257">
    <property type="entry name" value="PROKAR_LIPOPROTEIN"/>
    <property type="match status" value="1"/>
</dbReference>
<reference evidence="2 3" key="1">
    <citation type="submission" date="2018-02" db="EMBL/GenBank/DDBJ databases">
        <title>Comparative genomes isolates from brazilian mangrove.</title>
        <authorList>
            <person name="Araujo J.E."/>
            <person name="Taketani R.G."/>
            <person name="Silva M.C.P."/>
            <person name="Loureco M.V."/>
            <person name="Andreote F.D."/>
        </authorList>
    </citation>
    <scope>NUCLEOTIDE SEQUENCE [LARGE SCALE GENOMIC DNA]</scope>
    <source>
        <strain evidence="2 3">Nap-Phe MGV</strain>
    </source>
</reference>
<evidence type="ECO:0000313" key="3">
    <source>
        <dbReference type="Proteomes" id="UP000237819"/>
    </source>
</evidence>
<evidence type="ECO:0000256" key="1">
    <source>
        <dbReference type="SAM" id="SignalP"/>
    </source>
</evidence>
<proteinExistence type="predicted"/>
<name>A0A2S8GTG1_9BACT</name>
<evidence type="ECO:0000313" key="2">
    <source>
        <dbReference type="EMBL" id="PQO47702.1"/>
    </source>
</evidence>
<dbReference type="EMBL" id="PUHZ01000004">
    <property type="protein sequence ID" value="PQO47702.1"/>
    <property type="molecule type" value="Genomic_DNA"/>
</dbReference>
<feature type="signal peptide" evidence="1">
    <location>
        <begin position="1"/>
        <end position="20"/>
    </location>
</feature>
<organism evidence="2 3">
    <name type="scientific">Blastopirellula marina</name>
    <dbReference type="NCBI Taxonomy" id="124"/>
    <lineage>
        <taxon>Bacteria</taxon>
        <taxon>Pseudomonadati</taxon>
        <taxon>Planctomycetota</taxon>
        <taxon>Planctomycetia</taxon>
        <taxon>Pirellulales</taxon>
        <taxon>Pirellulaceae</taxon>
        <taxon>Blastopirellula</taxon>
    </lineage>
</organism>
<feature type="chain" id="PRO_5015430901" description="Cobalt transporter" evidence="1">
    <location>
        <begin position="21"/>
        <end position="138"/>
    </location>
</feature>
<keyword evidence="1" id="KW-0732">Signal</keyword>
<dbReference type="OrthoDB" id="9973850at2"/>